<dbReference type="GO" id="GO:0006046">
    <property type="term" value="P:N-acetylglucosamine catabolic process"/>
    <property type="evidence" value="ECO:0007669"/>
    <property type="project" value="UniProtKB-UniRule"/>
</dbReference>
<dbReference type="UniPathway" id="UPA00629">
    <property type="reaction ID" value="UER00684"/>
</dbReference>
<accession>A0A2K8KI57</accession>
<dbReference type="AlphaFoldDB" id="A0A2K8KI57"/>
<protein>
    <recommendedName>
        <fullName evidence="4">Glucosamine-6-phosphate deaminase</fullName>
        <ecNumber evidence="4">3.5.99.6</ecNumber>
    </recommendedName>
    <alternativeName>
        <fullName evidence="4">GlcN6P deaminase</fullName>
        <shortName evidence="4">GNPDA</shortName>
    </alternativeName>
    <alternativeName>
        <fullName evidence="4">Glucosamine-6-phosphate isomerase</fullName>
    </alternativeName>
</protein>
<evidence type="ECO:0000256" key="2">
    <source>
        <dbReference type="ARBA" id="ARBA00022801"/>
    </source>
</evidence>
<dbReference type="GO" id="GO:0019262">
    <property type="term" value="P:N-acetylneuraminate catabolic process"/>
    <property type="evidence" value="ECO:0007669"/>
    <property type="project" value="UniProtKB-UniRule"/>
</dbReference>
<comment type="pathway">
    <text evidence="4">Amino-sugar metabolism; N-acetylneuraminate degradation; D-fructose 6-phosphate from N-acetylneuraminate: step 5/5.</text>
</comment>
<dbReference type="PANTHER" id="PTHR11280">
    <property type="entry name" value="GLUCOSAMINE-6-PHOSPHATE ISOMERASE"/>
    <property type="match status" value="1"/>
</dbReference>
<dbReference type="Proteomes" id="UP000231179">
    <property type="component" value="Chromosome"/>
</dbReference>
<keyword evidence="2 4" id="KW-0378">Hydrolase</keyword>
<dbReference type="GO" id="GO:0005737">
    <property type="term" value="C:cytoplasm"/>
    <property type="evidence" value="ECO:0007669"/>
    <property type="project" value="TreeGrafter"/>
</dbReference>
<evidence type="ECO:0000313" key="7">
    <source>
        <dbReference type="Proteomes" id="UP000231179"/>
    </source>
</evidence>
<evidence type="ECO:0000259" key="5">
    <source>
        <dbReference type="Pfam" id="PF01182"/>
    </source>
</evidence>
<evidence type="ECO:0000256" key="3">
    <source>
        <dbReference type="ARBA" id="ARBA00023277"/>
    </source>
</evidence>
<dbReference type="FunFam" id="3.40.50.1360:FF:000003">
    <property type="entry name" value="Glucosamine-6-phosphate deaminase"/>
    <property type="match status" value="1"/>
</dbReference>
<feature type="active site" description="For ring-opening step" evidence="4">
    <location>
        <position position="142"/>
    </location>
</feature>
<sequence>MELVILKDDKEIAKKVGDIIIDLVKTNKAAVLGLATGSSPESTYQYVIEKTAAEKIDWKEVVTFNLDEYIGLSETDEQSYCYYMNKKLFENININIKNTFVPSGLVKNDLEAQKYDEEIKKHGGIDLQILGIGTNGHIGFNEPKTSFDSLTRIVDLTPSTIAANARFFDNEADVPKQAVSMGLKSIMNAKKIILIAMGATKAEAIKALIEGNQSTEWPCTVLQDHSDILVVVDEAAASLLS</sequence>
<proteinExistence type="inferred from homology"/>
<evidence type="ECO:0000313" key="6">
    <source>
        <dbReference type="EMBL" id="ATX71378.1"/>
    </source>
</evidence>
<name>A0A2K8KI57_9MOLU</name>
<dbReference type="GO" id="GO:0042802">
    <property type="term" value="F:identical protein binding"/>
    <property type="evidence" value="ECO:0007669"/>
    <property type="project" value="TreeGrafter"/>
</dbReference>
<feature type="active site" description="Proton acceptor; for enolization step" evidence="4">
    <location>
        <position position="67"/>
    </location>
</feature>
<dbReference type="InterPro" id="IPR037171">
    <property type="entry name" value="NagB/RpiA_transferase-like"/>
</dbReference>
<feature type="active site" description="For ring-opening step" evidence="4">
    <location>
        <position position="135"/>
    </location>
</feature>
<keyword evidence="7" id="KW-1185">Reference proteome</keyword>
<dbReference type="GO" id="GO:0004342">
    <property type="term" value="F:glucosamine-6-phosphate deaminase activity"/>
    <property type="evidence" value="ECO:0007669"/>
    <property type="project" value="UniProtKB-UniRule"/>
</dbReference>
<dbReference type="Pfam" id="PF01182">
    <property type="entry name" value="Glucosamine_iso"/>
    <property type="match status" value="1"/>
</dbReference>
<dbReference type="HAMAP" id="MF_01241">
    <property type="entry name" value="GlcN6P_deamin"/>
    <property type="match status" value="1"/>
</dbReference>
<comment type="catalytic activity">
    <reaction evidence="1 4">
        <text>alpha-D-glucosamine 6-phosphate + H2O = beta-D-fructose 6-phosphate + NH4(+)</text>
        <dbReference type="Rhea" id="RHEA:12172"/>
        <dbReference type="ChEBI" id="CHEBI:15377"/>
        <dbReference type="ChEBI" id="CHEBI:28938"/>
        <dbReference type="ChEBI" id="CHEBI:57634"/>
        <dbReference type="ChEBI" id="CHEBI:75989"/>
        <dbReference type="EC" id="3.5.99.6"/>
    </reaction>
</comment>
<dbReference type="InterPro" id="IPR004547">
    <property type="entry name" value="Glucosamine6P_isomerase"/>
</dbReference>
<feature type="domain" description="Glucosamine/galactosamine-6-phosphate isomerase" evidence="5">
    <location>
        <begin position="11"/>
        <end position="225"/>
    </location>
</feature>
<gene>
    <name evidence="4 6" type="primary">nagB</name>
    <name evidence="6" type="ORF">SCLAR_v1c10780</name>
</gene>
<dbReference type="RefSeq" id="WP_100255227.1">
    <property type="nucleotide sequence ID" value="NZ_CP024870.1"/>
</dbReference>
<evidence type="ECO:0000256" key="1">
    <source>
        <dbReference type="ARBA" id="ARBA00000644"/>
    </source>
</evidence>
<dbReference type="PANTHER" id="PTHR11280:SF5">
    <property type="entry name" value="GLUCOSAMINE-6-PHOSPHATE ISOMERASE"/>
    <property type="match status" value="1"/>
</dbReference>
<dbReference type="EMBL" id="CP024870">
    <property type="protein sequence ID" value="ATX71378.1"/>
    <property type="molecule type" value="Genomic_DNA"/>
</dbReference>
<dbReference type="InterPro" id="IPR006148">
    <property type="entry name" value="Glc/Gal-6P_isomerase"/>
</dbReference>
<keyword evidence="3 4" id="KW-0119">Carbohydrate metabolism</keyword>
<dbReference type="InterPro" id="IPR018321">
    <property type="entry name" value="Glucosamine6P_isomerase_CS"/>
</dbReference>
<dbReference type="SUPFAM" id="SSF100950">
    <property type="entry name" value="NagB/RpiA/CoA transferase-like"/>
    <property type="match status" value="1"/>
</dbReference>
<organism evidence="6 7">
    <name type="scientific">Spiroplasma clarkii</name>
    <dbReference type="NCBI Taxonomy" id="2139"/>
    <lineage>
        <taxon>Bacteria</taxon>
        <taxon>Bacillati</taxon>
        <taxon>Mycoplasmatota</taxon>
        <taxon>Mollicutes</taxon>
        <taxon>Entomoplasmatales</taxon>
        <taxon>Spiroplasmataceae</taxon>
        <taxon>Spiroplasma</taxon>
    </lineage>
</organism>
<comment type="caution">
    <text evidence="4">Lacks conserved residue(s) required for the propagation of feature annotation.</text>
</comment>
<dbReference type="EC" id="3.5.99.6" evidence="4"/>
<dbReference type="PROSITE" id="PS01161">
    <property type="entry name" value="GLC_GALNAC_ISOMERASE"/>
    <property type="match status" value="1"/>
</dbReference>
<dbReference type="GO" id="GO:0006043">
    <property type="term" value="P:glucosamine catabolic process"/>
    <property type="evidence" value="ECO:0007669"/>
    <property type="project" value="TreeGrafter"/>
</dbReference>
<dbReference type="NCBIfam" id="TIGR00502">
    <property type="entry name" value="nagB"/>
    <property type="match status" value="1"/>
</dbReference>
<dbReference type="GO" id="GO:0005975">
    <property type="term" value="P:carbohydrate metabolic process"/>
    <property type="evidence" value="ECO:0007669"/>
    <property type="project" value="InterPro"/>
</dbReference>
<comment type="similarity">
    <text evidence="4">Belongs to the glucosamine/galactosamine-6-phosphate isomerase family. NagB subfamily.</text>
</comment>
<comment type="function">
    <text evidence="4">Catalyzes the reversible isomerization-deamination of glucosamine 6-phosphate (GlcN6P) to form fructose 6-phosphate (Fru6P) and ammonium ion.</text>
</comment>
<feature type="active site" description="Proton acceptor; for ring-opening step" evidence="4">
    <location>
        <position position="137"/>
    </location>
</feature>
<dbReference type="CDD" id="cd01399">
    <property type="entry name" value="GlcN6P_deaminase"/>
    <property type="match status" value="1"/>
</dbReference>
<dbReference type="Gene3D" id="3.40.50.1360">
    <property type="match status" value="1"/>
</dbReference>
<reference evidence="6 7" key="1">
    <citation type="submission" date="2017-11" db="EMBL/GenBank/DDBJ databases">
        <title>Complete genome sequence of Spiroplasma clarkii CN-5 (DSM 19994).</title>
        <authorList>
            <person name="Tsai Y.-M."/>
            <person name="Chang A."/>
            <person name="Lo W.-S."/>
            <person name="Kuo C.-H."/>
        </authorList>
    </citation>
    <scope>NUCLEOTIDE SEQUENCE [LARGE SCALE GENOMIC DNA]</scope>
    <source>
        <strain evidence="6 7">CN-5</strain>
    </source>
</reference>
<evidence type="ECO:0000256" key="4">
    <source>
        <dbReference type="HAMAP-Rule" id="MF_01241"/>
    </source>
</evidence>